<comment type="similarity">
    <text evidence="2">Belongs to the HAD-like hydrolase superfamily. CbbY/CbbZ/Gph/YieH family.</text>
</comment>
<dbReference type="NCBIfam" id="TIGR01509">
    <property type="entry name" value="HAD-SF-IA-v3"/>
    <property type="match status" value="1"/>
</dbReference>
<evidence type="ECO:0000256" key="4">
    <source>
        <dbReference type="ARBA" id="ARBA00022842"/>
    </source>
</evidence>
<dbReference type="PANTHER" id="PTHR46193:SF10">
    <property type="entry name" value="6-PHOSPHOGLUCONATE PHOSPHATASE"/>
    <property type="match status" value="1"/>
</dbReference>
<accession>A0ABT4VTQ6</accession>
<dbReference type="PANTHER" id="PTHR46193">
    <property type="entry name" value="6-PHOSPHOGLUCONATE PHOSPHATASE"/>
    <property type="match status" value="1"/>
</dbReference>
<protein>
    <submittedName>
        <fullName evidence="5">HAD family hydrolase</fullName>
    </submittedName>
</protein>
<keyword evidence="5" id="KW-0378">Hydrolase</keyword>
<dbReference type="RefSeq" id="WP_271091257.1">
    <property type="nucleotide sequence ID" value="NZ_JAPJZH010000013.1"/>
</dbReference>
<dbReference type="InterPro" id="IPR023214">
    <property type="entry name" value="HAD_sf"/>
</dbReference>
<name>A0ABT4VTQ6_9HYPH</name>
<evidence type="ECO:0000313" key="5">
    <source>
        <dbReference type="EMBL" id="MDA4847432.1"/>
    </source>
</evidence>
<dbReference type="Gene3D" id="3.40.50.1000">
    <property type="entry name" value="HAD superfamily/HAD-like"/>
    <property type="match status" value="1"/>
</dbReference>
<organism evidence="5 6">
    <name type="scientific">Hoeflea poritis</name>
    <dbReference type="NCBI Taxonomy" id="2993659"/>
    <lineage>
        <taxon>Bacteria</taxon>
        <taxon>Pseudomonadati</taxon>
        <taxon>Pseudomonadota</taxon>
        <taxon>Alphaproteobacteria</taxon>
        <taxon>Hyphomicrobiales</taxon>
        <taxon>Rhizobiaceae</taxon>
        <taxon>Hoeflea</taxon>
    </lineage>
</organism>
<dbReference type="EMBL" id="JAPJZH010000013">
    <property type="protein sequence ID" value="MDA4847432.1"/>
    <property type="molecule type" value="Genomic_DNA"/>
</dbReference>
<dbReference type="SUPFAM" id="SSF56784">
    <property type="entry name" value="HAD-like"/>
    <property type="match status" value="1"/>
</dbReference>
<keyword evidence="3" id="KW-0479">Metal-binding</keyword>
<dbReference type="SFLD" id="SFLDG01129">
    <property type="entry name" value="C1.5:_HAD__Beta-PGM__Phosphata"/>
    <property type="match status" value="1"/>
</dbReference>
<dbReference type="InterPro" id="IPR023198">
    <property type="entry name" value="PGP-like_dom2"/>
</dbReference>
<keyword evidence="4" id="KW-0460">Magnesium</keyword>
<dbReference type="Gene3D" id="1.10.150.240">
    <property type="entry name" value="Putative phosphatase, domain 2"/>
    <property type="match status" value="1"/>
</dbReference>
<dbReference type="InterPro" id="IPR036412">
    <property type="entry name" value="HAD-like_sf"/>
</dbReference>
<sequence length="247" mass="27182">MSIDACKDPVSLDRFRPELVIFDCDGVLIDSEIISATTLMRLLEEHGLHIDLAHVQRNFLGRSFPTVAASIRTDFQLDLPASFEGEYRKRLLAQFEKDLFLNEGITAILDTLAVPYCVATSSSPERVQRSLKIVGLDRYFQGHTYTASEVENGKPAPDLFLHVAEREGCDPAACLVIEDSMPGVEAAVAAGMTVLRYVGGSHFDGVRSELVAGHGHGAVFGSWNEFYDLVPALKRRGSERGTRGRQI</sequence>
<keyword evidence="6" id="KW-1185">Reference proteome</keyword>
<dbReference type="SFLD" id="SFLDG01135">
    <property type="entry name" value="C1.5.6:_HAD__Beta-PGM__Phospha"/>
    <property type="match status" value="1"/>
</dbReference>
<comment type="cofactor">
    <cofactor evidence="1">
        <name>Mg(2+)</name>
        <dbReference type="ChEBI" id="CHEBI:18420"/>
    </cofactor>
</comment>
<evidence type="ECO:0000256" key="1">
    <source>
        <dbReference type="ARBA" id="ARBA00001946"/>
    </source>
</evidence>
<dbReference type="Pfam" id="PF00702">
    <property type="entry name" value="Hydrolase"/>
    <property type="match status" value="1"/>
</dbReference>
<dbReference type="Proteomes" id="UP001148313">
    <property type="component" value="Unassembled WGS sequence"/>
</dbReference>
<dbReference type="CDD" id="cd07526">
    <property type="entry name" value="HAD_BPGM_like"/>
    <property type="match status" value="1"/>
</dbReference>
<proteinExistence type="inferred from homology"/>
<evidence type="ECO:0000313" key="6">
    <source>
        <dbReference type="Proteomes" id="UP001148313"/>
    </source>
</evidence>
<gene>
    <name evidence="5" type="ORF">OOZ53_18870</name>
</gene>
<dbReference type="InterPro" id="IPR006439">
    <property type="entry name" value="HAD-SF_hydro_IA"/>
</dbReference>
<dbReference type="InterPro" id="IPR051600">
    <property type="entry name" value="Beta-PGM-like"/>
</dbReference>
<evidence type="ECO:0000256" key="2">
    <source>
        <dbReference type="ARBA" id="ARBA00006171"/>
    </source>
</evidence>
<dbReference type="GO" id="GO:0016787">
    <property type="term" value="F:hydrolase activity"/>
    <property type="evidence" value="ECO:0007669"/>
    <property type="project" value="UniProtKB-KW"/>
</dbReference>
<comment type="caution">
    <text evidence="5">The sequence shown here is derived from an EMBL/GenBank/DDBJ whole genome shotgun (WGS) entry which is preliminary data.</text>
</comment>
<evidence type="ECO:0000256" key="3">
    <source>
        <dbReference type="ARBA" id="ARBA00022723"/>
    </source>
</evidence>
<reference evidence="5" key="1">
    <citation type="submission" date="2022-11" db="EMBL/GenBank/DDBJ databases">
        <title>Hoeflea poritis sp. nov., isolated from scleractinian coral Porites lutea.</title>
        <authorList>
            <person name="Zhang G."/>
            <person name="Wei Q."/>
            <person name="Cai L."/>
        </authorList>
    </citation>
    <scope>NUCLEOTIDE SEQUENCE</scope>
    <source>
        <strain evidence="5">E7-10</strain>
    </source>
</reference>
<dbReference type="SFLD" id="SFLDS00003">
    <property type="entry name" value="Haloacid_Dehalogenase"/>
    <property type="match status" value="1"/>
</dbReference>